<keyword evidence="3" id="KW-1185">Reference proteome</keyword>
<proteinExistence type="predicted"/>
<name>A0ABD0YLU3_9HEMI</name>
<gene>
    <name evidence="2" type="ORF">AAG570_003474</name>
</gene>
<organism evidence="2 3">
    <name type="scientific">Ranatra chinensis</name>
    <dbReference type="NCBI Taxonomy" id="642074"/>
    <lineage>
        <taxon>Eukaryota</taxon>
        <taxon>Metazoa</taxon>
        <taxon>Ecdysozoa</taxon>
        <taxon>Arthropoda</taxon>
        <taxon>Hexapoda</taxon>
        <taxon>Insecta</taxon>
        <taxon>Pterygota</taxon>
        <taxon>Neoptera</taxon>
        <taxon>Paraneoptera</taxon>
        <taxon>Hemiptera</taxon>
        <taxon>Heteroptera</taxon>
        <taxon>Panheteroptera</taxon>
        <taxon>Nepomorpha</taxon>
        <taxon>Nepidae</taxon>
        <taxon>Ranatrinae</taxon>
        <taxon>Ranatra</taxon>
    </lineage>
</organism>
<reference evidence="2 3" key="1">
    <citation type="submission" date="2024-07" db="EMBL/GenBank/DDBJ databases">
        <title>Chromosome-level genome assembly of the water stick insect Ranatra chinensis (Heteroptera: Nepidae).</title>
        <authorList>
            <person name="Liu X."/>
        </authorList>
    </citation>
    <scope>NUCLEOTIDE SEQUENCE [LARGE SCALE GENOMIC DNA]</scope>
    <source>
        <strain evidence="2">Cailab_2021Rc</strain>
        <tissue evidence="2">Muscle</tissue>
    </source>
</reference>
<feature type="region of interest" description="Disordered" evidence="1">
    <location>
        <begin position="1"/>
        <end position="27"/>
    </location>
</feature>
<dbReference type="Proteomes" id="UP001558652">
    <property type="component" value="Unassembled WGS sequence"/>
</dbReference>
<dbReference type="EMBL" id="JBFDAA010000014">
    <property type="protein sequence ID" value="KAL1122068.1"/>
    <property type="molecule type" value="Genomic_DNA"/>
</dbReference>
<evidence type="ECO:0000313" key="3">
    <source>
        <dbReference type="Proteomes" id="UP001558652"/>
    </source>
</evidence>
<evidence type="ECO:0000313" key="2">
    <source>
        <dbReference type="EMBL" id="KAL1122068.1"/>
    </source>
</evidence>
<evidence type="ECO:0000256" key="1">
    <source>
        <dbReference type="SAM" id="MobiDB-lite"/>
    </source>
</evidence>
<dbReference type="AlphaFoldDB" id="A0ABD0YLU3"/>
<protein>
    <submittedName>
        <fullName evidence="2">Uncharacterized protein</fullName>
    </submittedName>
</protein>
<feature type="compositionally biased region" description="Basic residues" evidence="1">
    <location>
        <begin position="1"/>
        <end position="12"/>
    </location>
</feature>
<accession>A0ABD0YLU3</accession>
<comment type="caution">
    <text evidence="2">The sequence shown here is derived from an EMBL/GenBank/DDBJ whole genome shotgun (WGS) entry which is preliminary data.</text>
</comment>
<feature type="compositionally biased region" description="Basic and acidic residues" evidence="1">
    <location>
        <begin position="13"/>
        <end position="22"/>
    </location>
</feature>
<sequence length="172" mass="20164">MASKRRNMFHKNKTQETTEKGRMAGKRWSTNPALQTDENFNRVRDLLNSVQLIANRLNNPKTIFHKVVTEKINMRKVCAKLTDEQKIQRVAVASELPERIEMEPDFFLSMPSLFPNIKTIIKGTRFGKIEAIQRATTRALNEVAVEAFQDAYRAWQIVSTLEDNINRWYRYF</sequence>